<name>A0A1J5PJ37_9ZZZZ</name>
<feature type="transmembrane region" description="Helical" evidence="1">
    <location>
        <begin position="58"/>
        <end position="75"/>
    </location>
</feature>
<evidence type="ECO:0000313" key="2">
    <source>
        <dbReference type="EMBL" id="OIQ71601.1"/>
    </source>
</evidence>
<keyword evidence="1" id="KW-1133">Transmembrane helix</keyword>
<sequence>MVKRLISPQWAYRGLFVAICVVLILINLLPLSTATDAIPGPDLMLCLAMAWVLRRPDFVPALLIAVVFLFADLILMRPPGLWALIVLGGTEFLRGRRALTRELSLLVEWAMVSVVMIAMWLAYRLVFAVVFLPQPSLRLSAMQLAVTILAYPIVVGLSRLAFGLRKAAMGEVDALGRRI</sequence>
<keyword evidence="1" id="KW-0472">Membrane</keyword>
<organism evidence="2">
    <name type="scientific">mine drainage metagenome</name>
    <dbReference type="NCBI Taxonomy" id="410659"/>
    <lineage>
        <taxon>unclassified sequences</taxon>
        <taxon>metagenomes</taxon>
        <taxon>ecological metagenomes</taxon>
    </lineage>
</organism>
<evidence type="ECO:0000256" key="1">
    <source>
        <dbReference type="SAM" id="Phobius"/>
    </source>
</evidence>
<feature type="transmembrane region" description="Helical" evidence="1">
    <location>
        <begin position="143"/>
        <end position="162"/>
    </location>
</feature>
<comment type="caution">
    <text evidence="2">The sequence shown here is derived from an EMBL/GenBank/DDBJ whole genome shotgun (WGS) entry which is preliminary data.</text>
</comment>
<feature type="transmembrane region" description="Helical" evidence="1">
    <location>
        <begin position="103"/>
        <end position="123"/>
    </location>
</feature>
<accession>A0A1J5PJ37</accession>
<gene>
    <name evidence="2" type="ORF">GALL_467780</name>
</gene>
<evidence type="ECO:0008006" key="3">
    <source>
        <dbReference type="Google" id="ProtNLM"/>
    </source>
</evidence>
<proteinExistence type="predicted"/>
<protein>
    <recommendedName>
        <fullName evidence="3">Rod shape-determining protein MreD</fullName>
    </recommendedName>
</protein>
<dbReference type="EMBL" id="MLJW01003652">
    <property type="protein sequence ID" value="OIQ71601.1"/>
    <property type="molecule type" value="Genomic_DNA"/>
</dbReference>
<keyword evidence="1" id="KW-0812">Transmembrane</keyword>
<dbReference type="AlphaFoldDB" id="A0A1J5PJ37"/>
<reference evidence="2" key="1">
    <citation type="submission" date="2016-10" db="EMBL/GenBank/DDBJ databases">
        <title>Sequence of Gallionella enrichment culture.</title>
        <authorList>
            <person name="Poehlein A."/>
            <person name="Muehling M."/>
            <person name="Daniel R."/>
        </authorList>
    </citation>
    <scope>NUCLEOTIDE SEQUENCE</scope>
</reference>